<feature type="transmembrane region" description="Helical" evidence="2">
    <location>
        <begin position="56"/>
        <end position="89"/>
    </location>
</feature>
<protein>
    <submittedName>
        <fullName evidence="3">Phage holin family protein</fullName>
    </submittedName>
</protein>
<organism evidence="3">
    <name type="scientific">Coralloluteibacterium stylophorae</name>
    <dbReference type="NCBI Taxonomy" id="1776034"/>
    <lineage>
        <taxon>Bacteria</taxon>
        <taxon>Pseudomonadati</taxon>
        <taxon>Pseudomonadota</taxon>
        <taxon>Gammaproteobacteria</taxon>
        <taxon>Lysobacterales</taxon>
        <taxon>Lysobacteraceae</taxon>
        <taxon>Coralloluteibacterium</taxon>
    </lineage>
</organism>
<evidence type="ECO:0000313" key="3">
    <source>
        <dbReference type="EMBL" id="MBR0561304.1"/>
    </source>
</evidence>
<comment type="caution">
    <text evidence="3">The sequence shown here is derived from an EMBL/GenBank/DDBJ whole genome shotgun (WGS) entry which is preliminary data.</text>
</comment>
<dbReference type="Proteomes" id="UP000675747">
    <property type="component" value="Unassembled WGS sequence"/>
</dbReference>
<keyword evidence="2" id="KW-1133">Transmembrane helix</keyword>
<keyword evidence="5" id="KW-1185">Reference proteome</keyword>
<accession>A0A8J7VR02</accession>
<proteinExistence type="predicted"/>
<dbReference type="AlphaFoldDB" id="A0A8J7VR02"/>
<keyword evidence="2" id="KW-0472">Membrane</keyword>
<evidence type="ECO:0000256" key="2">
    <source>
        <dbReference type="SAM" id="Phobius"/>
    </source>
</evidence>
<feature type="compositionally biased region" description="Low complexity" evidence="1">
    <location>
        <begin position="148"/>
        <end position="169"/>
    </location>
</feature>
<feature type="region of interest" description="Disordered" evidence="1">
    <location>
        <begin position="131"/>
        <end position="195"/>
    </location>
</feature>
<evidence type="ECO:0000313" key="4">
    <source>
        <dbReference type="EMBL" id="MBS7458225.1"/>
    </source>
</evidence>
<sequence length="195" mass="19698">MKRGSATEDAGDPSGVTDDLRALQAAGLAVLRQFADTFSALRALLRADMALARSAVVGALVLASTGVLFGVIGLLLATALVVACLVAYAGLSWPAALVITLAGALLLAVLAGLLAWRSLRDANFAATRRQLARMRGREPDPDMPEPPAGSGDASAPAAASAPGPGPAVAEPHEGEVATAPPPAEGDTEPHREPRA</sequence>
<dbReference type="EMBL" id="JAGQFT020000009">
    <property type="protein sequence ID" value="MBS7458225.1"/>
    <property type="molecule type" value="Genomic_DNA"/>
</dbReference>
<evidence type="ECO:0000313" key="5">
    <source>
        <dbReference type="Proteomes" id="UP000675747"/>
    </source>
</evidence>
<gene>
    <name evidence="4" type="ORF">KB893_013885</name>
    <name evidence="3" type="ORF">KB893_02040</name>
</gene>
<feature type="transmembrane region" description="Helical" evidence="2">
    <location>
        <begin position="95"/>
        <end position="116"/>
    </location>
</feature>
<evidence type="ECO:0000256" key="1">
    <source>
        <dbReference type="SAM" id="MobiDB-lite"/>
    </source>
</evidence>
<keyword evidence="2" id="KW-0812">Transmembrane</keyword>
<reference evidence="4 5" key="1">
    <citation type="journal article" date="2021" name="Microbiol. Resour. Announc.">
        <title>Draft Genome Sequence of Coralloluteibacterium stylophorae LMG 29479T.</title>
        <authorList>
            <person name="Karlyshev A.V."/>
            <person name="Kudryashova E.B."/>
            <person name="Ariskina E.V."/>
            <person name="Conroy A.P."/>
            <person name="Abidueva E.Y."/>
        </authorList>
    </citation>
    <scope>NUCLEOTIDE SEQUENCE [LARGE SCALE GENOMIC DNA]</scope>
    <source>
        <strain evidence="4 5">LMG 29479</strain>
    </source>
</reference>
<name>A0A8J7VR02_9GAMM</name>
<reference evidence="3" key="2">
    <citation type="submission" date="2021-04" db="EMBL/GenBank/DDBJ databases">
        <authorList>
            <person name="Karlyshev A.V."/>
        </authorList>
    </citation>
    <scope>NUCLEOTIDE SEQUENCE</scope>
    <source>
        <strain evidence="3">LMG 29479</strain>
    </source>
</reference>
<dbReference type="RefSeq" id="WP_211925271.1">
    <property type="nucleotide sequence ID" value="NZ_JAGQFT020000009.1"/>
</dbReference>
<dbReference type="EMBL" id="JAGQFT010000007">
    <property type="protein sequence ID" value="MBR0561304.1"/>
    <property type="molecule type" value="Genomic_DNA"/>
</dbReference>